<evidence type="ECO:0000313" key="5">
    <source>
        <dbReference type="Proteomes" id="UP000464495"/>
    </source>
</evidence>
<dbReference type="InterPro" id="IPR036714">
    <property type="entry name" value="SDH_sf"/>
</dbReference>
<evidence type="ECO:0000256" key="2">
    <source>
        <dbReference type="ARBA" id="ARBA00019418"/>
    </source>
</evidence>
<evidence type="ECO:0000313" key="4">
    <source>
        <dbReference type="EMBL" id="QHQ37311.1"/>
    </source>
</evidence>
<accession>A0A6P1T676</accession>
<dbReference type="KEGG" id="amaq:GO499_06800"/>
<sequence length="86" mass="10338">MEETPENRLKRLRLRSWRRGTKEMDLILGRFADVELHQLDPEALASYERLIAEEDQSLYAWFSRREPAPPEHVQALEMIRHFHNLP</sequence>
<evidence type="ECO:0000256" key="3">
    <source>
        <dbReference type="ARBA" id="ARBA00023186"/>
    </source>
</evidence>
<dbReference type="EMBL" id="CP046620">
    <property type="protein sequence ID" value="QHQ37311.1"/>
    <property type="molecule type" value="Genomic_DNA"/>
</dbReference>
<dbReference type="InterPro" id="IPR005631">
    <property type="entry name" value="SDH"/>
</dbReference>
<dbReference type="GO" id="GO:0006099">
    <property type="term" value="P:tricarboxylic acid cycle"/>
    <property type="evidence" value="ECO:0007669"/>
    <property type="project" value="TreeGrafter"/>
</dbReference>
<keyword evidence="3" id="KW-0143">Chaperone</keyword>
<proteinExistence type="inferred from homology"/>
<dbReference type="PANTHER" id="PTHR12469">
    <property type="entry name" value="PROTEIN EMI5 HOMOLOG, MITOCHONDRIAL"/>
    <property type="match status" value="1"/>
</dbReference>
<dbReference type="PANTHER" id="PTHR12469:SF2">
    <property type="entry name" value="SUCCINATE DEHYDROGENASE ASSEMBLY FACTOR 2, MITOCHONDRIAL"/>
    <property type="match status" value="1"/>
</dbReference>
<comment type="similarity">
    <text evidence="1">Belongs to the SdhE FAD assembly factor family.</text>
</comment>
<dbReference type="Pfam" id="PF03937">
    <property type="entry name" value="Sdh5"/>
    <property type="match status" value="1"/>
</dbReference>
<dbReference type="SUPFAM" id="SSF109910">
    <property type="entry name" value="YgfY-like"/>
    <property type="match status" value="1"/>
</dbReference>
<dbReference type="Gene3D" id="1.10.150.250">
    <property type="entry name" value="Flavinator of succinate dehydrogenase"/>
    <property type="match status" value="1"/>
</dbReference>
<protein>
    <recommendedName>
        <fullName evidence="2">FAD assembly factor SdhE</fullName>
    </recommendedName>
</protein>
<dbReference type="Proteomes" id="UP000464495">
    <property type="component" value="Chromosome"/>
</dbReference>
<dbReference type="AlphaFoldDB" id="A0A6P1T676"/>
<keyword evidence="5" id="KW-1185">Reference proteome</keyword>
<name>A0A6P1T676_9RHOB</name>
<organism evidence="4 5">
    <name type="scientific">Algicella marina</name>
    <dbReference type="NCBI Taxonomy" id="2683284"/>
    <lineage>
        <taxon>Bacteria</taxon>
        <taxon>Pseudomonadati</taxon>
        <taxon>Pseudomonadota</taxon>
        <taxon>Alphaproteobacteria</taxon>
        <taxon>Rhodobacterales</taxon>
        <taxon>Paracoccaceae</taxon>
        <taxon>Algicella</taxon>
    </lineage>
</organism>
<reference evidence="4 5" key="1">
    <citation type="submission" date="2019-12" db="EMBL/GenBank/DDBJ databases">
        <title>Complete genome sequence of Algicella marina strain 9Alg 56(T) isolated from the red alga Tichocarpus crinitus.</title>
        <authorList>
            <person name="Kim S.-G."/>
            <person name="Nedashkovskaya O.I."/>
        </authorList>
    </citation>
    <scope>NUCLEOTIDE SEQUENCE [LARGE SCALE GENOMIC DNA]</scope>
    <source>
        <strain evidence="4 5">9Alg 56</strain>
    </source>
</reference>
<evidence type="ECO:0000256" key="1">
    <source>
        <dbReference type="ARBA" id="ARBA00008571"/>
    </source>
</evidence>
<gene>
    <name evidence="4" type="ORF">GO499_06800</name>
</gene>